<evidence type="ECO:0000313" key="2">
    <source>
        <dbReference type="Proteomes" id="UP001391051"/>
    </source>
</evidence>
<name>A0ABR1QF78_9PEZI</name>
<reference evidence="1 2" key="1">
    <citation type="submission" date="2023-01" db="EMBL/GenBank/DDBJ databases">
        <title>Analysis of 21 Apiospora genomes using comparative genomics revels a genus with tremendous synthesis potential of carbohydrate active enzymes and secondary metabolites.</title>
        <authorList>
            <person name="Sorensen T."/>
        </authorList>
    </citation>
    <scope>NUCLEOTIDE SEQUENCE [LARGE SCALE GENOMIC DNA]</scope>
    <source>
        <strain evidence="1 2">CBS 24483</strain>
    </source>
</reference>
<dbReference type="Proteomes" id="UP001391051">
    <property type="component" value="Unassembled WGS sequence"/>
</dbReference>
<protein>
    <submittedName>
        <fullName evidence="1">Uncharacterized protein</fullName>
    </submittedName>
</protein>
<sequence>MYHAMPPRVLQRSPGTRGGDVLVYKEETCPISSHLIPTGGSGAAGGRMCCEIGRPLPIASIVNLCGWGLEERAPYHPHDTIRRFSYSGWRRMRNSMIKAGEERRLELFLMAKASIFSRCQKEDSTDCGGGLNEHTNTYTDSTTDVYNGCWLLLAAT</sequence>
<keyword evidence="2" id="KW-1185">Reference proteome</keyword>
<gene>
    <name evidence="1" type="ORF">PG986_008374</name>
</gene>
<accession>A0ABR1QF78</accession>
<organism evidence="1 2">
    <name type="scientific">Apiospora aurea</name>
    <dbReference type="NCBI Taxonomy" id="335848"/>
    <lineage>
        <taxon>Eukaryota</taxon>
        <taxon>Fungi</taxon>
        <taxon>Dikarya</taxon>
        <taxon>Ascomycota</taxon>
        <taxon>Pezizomycotina</taxon>
        <taxon>Sordariomycetes</taxon>
        <taxon>Xylariomycetidae</taxon>
        <taxon>Amphisphaeriales</taxon>
        <taxon>Apiosporaceae</taxon>
        <taxon>Apiospora</taxon>
    </lineage>
</organism>
<dbReference type="RefSeq" id="XP_066700708.1">
    <property type="nucleotide sequence ID" value="XM_066844596.1"/>
</dbReference>
<evidence type="ECO:0000313" key="1">
    <source>
        <dbReference type="EMBL" id="KAK7952646.1"/>
    </source>
</evidence>
<dbReference type="GeneID" id="92077658"/>
<comment type="caution">
    <text evidence="1">The sequence shown here is derived from an EMBL/GenBank/DDBJ whole genome shotgun (WGS) entry which is preliminary data.</text>
</comment>
<dbReference type="EMBL" id="JAQQWE010000005">
    <property type="protein sequence ID" value="KAK7952646.1"/>
    <property type="molecule type" value="Genomic_DNA"/>
</dbReference>
<proteinExistence type="predicted"/>